<evidence type="ECO:0000256" key="1">
    <source>
        <dbReference type="SAM" id="MobiDB-lite"/>
    </source>
</evidence>
<comment type="caution">
    <text evidence="2">The sequence shown here is derived from an EMBL/GenBank/DDBJ whole genome shotgun (WGS) entry which is preliminary data.</text>
</comment>
<accession>A0ABR1C485</accession>
<protein>
    <recommendedName>
        <fullName evidence="4">DOMON domain-containing protein</fullName>
    </recommendedName>
</protein>
<evidence type="ECO:0000313" key="3">
    <source>
        <dbReference type="Proteomes" id="UP001303046"/>
    </source>
</evidence>
<dbReference type="EMBL" id="JAVFWL010000002">
    <property type="protein sequence ID" value="KAK6732458.1"/>
    <property type="molecule type" value="Genomic_DNA"/>
</dbReference>
<organism evidence="2 3">
    <name type="scientific">Necator americanus</name>
    <name type="common">Human hookworm</name>
    <dbReference type="NCBI Taxonomy" id="51031"/>
    <lineage>
        <taxon>Eukaryota</taxon>
        <taxon>Metazoa</taxon>
        <taxon>Ecdysozoa</taxon>
        <taxon>Nematoda</taxon>
        <taxon>Chromadorea</taxon>
        <taxon>Rhabditida</taxon>
        <taxon>Rhabditina</taxon>
        <taxon>Rhabditomorpha</taxon>
        <taxon>Strongyloidea</taxon>
        <taxon>Ancylostomatidae</taxon>
        <taxon>Bunostominae</taxon>
        <taxon>Necator</taxon>
    </lineage>
</organism>
<gene>
    <name evidence="2" type="primary">Necator_chrII.g4482</name>
    <name evidence="2" type="ORF">RB195_016690</name>
</gene>
<evidence type="ECO:0000313" key="2">
    <source>
        <dbReference type="EMBL" id="KAK6732458.1"/>
    </source>
</evidence>
<dbReference type="PANTHER" id="PTHR46901">
    <property type="entry name" value="GH04942P"/>
    <property type="match status" value="1"/>
</dbReference>
<dbReference type="Proteomes" id="UP001303046">
    <property type="component" value="Unassembled WGS sequence"/>
</dbReference>
<keyword evidence="3" id="KW-1185">Reference proteome</keyword>
<feature type="region of interest" description="Disordered" evidence="1">
    <location>
        <begin position="72"/>
        <end position="112"/>
    </location>
</feature>
<dbReference type="PANTHER" id="PTHR46901:SF2">
    <property type="entry name" value="GH04942P"/>
    <property type="match status" value="1"/>
</dbReference>
<name>A0ABR1C485_NECAM</name>
<evidence type="ECO:0008006" key="4">
    <source>
        <dbReference type="Google" id="ProtNLM"/>
    </source>
</evidence>
<proteinExistence type="predicted"/>
<feature type="compositionally biased region" description="Low complexity" evidence="1">
    <location>
        <begin position="89"/>
        <end position="104"/>
    </location>
</feature>
<feature type="compositionally biased region" description="Basic and acidic residues" evidence="1">
    <location>
        <begin position="77"/>
        <end position="88"/>
    </location>
</feature>
<sequence>MFVVWAKGQKQGAYTHGAPSALDGTHSSVQFYPDDILKYHGAKNRGIHPIDFTTPVKLPRPGDAAFGVNIAATPTAHHSDHHDTDKHTASTTSSPSPTTTTTTTKSNRIAPYEENSSNTRDITILFVLVTAFIAFYY</sequence>
<reference evidence="2 3" key="1">
    <citation type="submission" date="2023-08" db="EMBL/GenBank/DDBJ databases">
        <title>A Necator americanus chromosomal reference genome.</title>
        <authorList>
            <person name="Ilik V."/>
            <person name="Petrzelkova K.J."/>
            <person name="Pardy F."/>
            <person name="Fuh T."/>
            <person name="Niatou-Singa F.S."/>
            <person name="Gouil Q."/>
            <person name="Baker L."/>
            <person name="Ritchie M.E."/>
            <person name="Jex A.R."/>
            <person name="Gazzola D."/>
            <person name="Li H."/>
            <person name="Toshio Fujiwara R."/>
            <person name="Zhan B."/>
            <person name="Aroian R.V."/>
            <person name="Pafco B."/>
            <person name="Schwarz E.M."/>
        </authorList>
    </citation>
    <scope>NUCLEOTIDE SEQUENCE [LARGE SCALE GENOMIC DNA]</scope>
    <source>
        <strain evidence="2 3">Aroian</strain>
        <tissue evidence="2">Whole animal</tissue>
    </source>
</reference>